<proteinExistence type="predicted"/>
<name>A0A0D2AWD8_9EURO</name>
<accession>A0A0D2AWD8</accession>
<keyword evidence="2" id="KW-0472">Membrane</keyword>
<reference evidence="3 4" key="1">
    <citation type="submission" date="2015-01" db="EMBL/GenBank/DDBJ databases">
        <title>The Genome Sequence of Exophiala oligosperma CBS72588.</title>
        <authorList>
            <consortium name="The Broad Institute Genomics Platform"/>
            <person name="Cuomo C."/>
            <person name="de Hoog S."/>
            <person name="Gorbushina A."/>
            <person name="Stielow B."/>
            <person name="Teixiera M."/>
            <person name="Abouelleil A."/>
            <person name="Chapman S.B."/>
            <person name="Priest M."/>
            <person name="Young S.K."/>
            <person name="Wortman J."/>
            <person name="Nusbaum C."/>
            <person name="Birren B."/>
        </authorList>
    </citation>
    <scope>NUCLEOTIDE SEQUENCE [LARGE SCALE GENOMIC DNA]</scope>
    <source>
        <strain evidence="3 4">CBS 72588</strain>
    </source>
</reference>
<dbReference type="RefSeq" id="XP_016264332.1">
    <property type="nucleotide sequence ID" value="XM_016406126.1"/>
</dbReference>
<keyword evidence="2" id="KW-0812">Transmembrane</keyword>
<feature type="transmembrane region" description="Helical" evidence="2">
    <location>
        <begin position="82"/>
        <end position="101"/>
    </location>
</feature>
<evidence type="ECO:0000313" key="3">
    <source>
        <dbReference type="EMBL" id="KIW44116.1"/>
    </source>
</evidence>
<keyword evidence="4" id="KW-1185">Reference proteome</keyword>
<organism evidence="3 4">
    <name type="scientific">Exophiala oligosperma</name>
    <dbReference type="NCBI Taxonomy" id="215243"/>
    <lineage>
        <taxon>Eukaryota</taxon>
        <taxon>Fungi</taxon>
        <taxon>Dikarya</taxon>
        <taxon>Ascomycota</taxon>
        <taxon>Pezizomycotina</taxon>
        <taxon>Eurotiomycetes</taxon>
        <taxon>Chaetothyriomycetidae</taxon>
        <taxon>Chaetothyriales</taxon>
        <taxon>Herpotrichiellaceae</taxon>
        <taxon>Exophiala</taxon>
    </lineage>
</organism>
<dbReference type="AlphaFoldDB" id="A0A0D2AWD8"/>
<dbReference type="EMBL" id="KN847335">
    <property type="protein sequence ID" value="KIW44116.1"/>
    <property type="molecule type" value="Genomic_DNA"/>
</dbReference>
<dbReference type="Proteomes" id="UP000053342">
    <property type="component" value="Unassembled WGS sequence"/>
</dbReference>
<gene>
    <name evidence="3" type="ORF">PV06_05150</name>
</gene>
<dbReference type="VEuPathDB" id="FungiDB:PV06_05150"/>
<feature type="compositionally biased region" description="Polar residues" evidence="1">
    <location>
        <begin position="50"/>
        <end position="72"/>
    </location>
</feature>
<feature type="compositionally biased region" description="Polar residues" evidence="1">
    <location>
        <begin position="30"/>
        <end position="40"/>
    </location>
</feature>
<evidence type="ECO:0000313" key="4">
    <source>
        <dbReference type="Proteomes" id="UP000053342"/>
    </source>
</evidence>
<evidence type="ECO:0000256" key="2">
    <source>
        <dbReference type="SAM" id="Phobius"/>
    </source>
</evidence>
<sequence length="183" mass="19615">MNNNPKFINPDAHVDCSIDIEKGFLLSETDTGSASTTGDVSKSAASSSADESNTNDALPGQDQQNDASPSPTNRTTILVLEYILAAMNVMPFFGMGVRALFYSGSICQYPREKATGAVIIGCFMLWNGNAGLVRIFDHEDMSRDPEIRQHVVALVSLINTYAAGFLIMGLAQSCGTDSYDCKG</sequence>
<dbReference type="HOGENOM" id="CLU_1475180_0_0_1"/>
<protein>
    <submittedName>
        <fullName evidence="3">Uncharacterized protein</fullName>
    </submittedName>
</protein>
<feature type="transmembrane region" description="Helical" evidence="2">
    <location>
        <begin position="151"/>
        <end position="171"/>
    </location>
</feature>
<dbReference type="GeneID" id="27357224"/>
<feature type="region of interest" description="Disordered" evidence="1">
    <location>
        <begin position="30"/>
        <end position="72"/>
    </location>
</feature>
<evidence type="ECO:0000256" key="1">
    <source>
        <dbReference type="SAM" id="MobiDB-lite"/>
    </source>
</evidence>
<keyword evidence="2" id="KW-1133">Transmembrane helix</keyword>